<dbReference type="GeneID" id="40312246"/>
<evidence type="ECO:0000313" key="5">
    <source>
        <dbReference type="Proteomes" id="UP000224006"/>
    </source>
</evidence>
<feature type="region of interest" description="Disordered" evidence="2">
    <location>
        <begin position="2464"/>
        <end position="2538"/>
    </location>
</feature>
<feature type="compositionally biased region" description="Low complexity" evidence="2">
    <location>
        <begin position="1337"/>
        <end position="1359"/>
    </location>
</feature>
<feature type="compositionally biased region" description="Basic and acidic residues" evidence="2">
    <location>
        <begin position="2579"/>
        <end position="2600"/>
    </location>
</feature>
<evidence type="ECO:0000256" key="1">
    <source>
        <dbReference type="SAM" id="Coils"/>
    </source>
</evidence>
<evidence type="ECO:0000259" key="3">
    <source>
        <dbReference type="SMART" id="SM00568"/>
    </source>
</evidence>
<feature type="region of interest" description="Disordered" evidence="2">
    <location>
        <begin position="1"/>
        <end position="56"/>
    </location>
</feature>
<dbReference type="Pfam" id="PF02893">
    <property type="entry name" value="GRAM"/>
    <property type="match status" value="1"/>
</dbReference>
<dbReference type="Proteomes" id="UP000224006">
    <property type="component" value="Unassembled WGS sequence"/>
</dbReference>
<feature type="region of interest" description="Disordered" evidence="2">
    <location>
        <begin position="988"/>
        <end position="1059"/>
    </location>
</feature>
<feature type="compositionally biased region" description="Basic and acidic residues" evidence="2">
    <location>
        <begin position="2305"/>
        <end position="2322"/>
    </location>
</feature>
<feature type="region of interest" description="Disordered" evidence="2">
    <location>
        <begin position="243"/>
        <end position="280"/>
    </location>
</feature>
<feature type="compositionally biased region" description="Basic and acidic residues" evidence="2">
    <location>
        <begin position="1564"/>
        <end position="1577"/>
    </location>
</feature>
<feature type="compositionally biased region" description="Low complexity" evidence="2">
    <location>
        <begin position="526"/>
        <end position="537"/>
    </location>
</feature>
<dbReference type="KEGG" id="bbes:BESB_073200"/>
<feature type="compositionally biased region" description="Low complexity" evidence="2">
    <location>
        <begin position="883"/>
        <end position="895"/>
    </location>
</feature>
<feature type="region of interest" description="Disordered" evidence="2">
    <location>
        <begin position="2720"/>
        <end position="2749"/>
    </location>
</feature>
<feature type="compositionally biased region" description="Low complexity" evidence="2">
    <location>
        <begin position="854"/>
        <end position="874"/>
    </location>
</feature>
<feature type="compositionally biased region" description="Basic and acidic residues" evidence="2">
    <location>
        <begin position="2644"/>
        <end position="2664"/>
    </location>
</feature>
<feature type="compositionally biased region" description="Low complexity" evidence="2">
    <location>
        <begin position="1777"/>
        <end position="1789"/>
    </location>
</feature>
<gene>
    <name evidence="4" type="ORF">BESB_073200</name>
</gene>
<feature type="compositionally biased region" description="Polar residues" evidence="2">
    <location>
        <begin position="2401"/>
        <end position="2412"/>
    </location>
</feature>
<feature type="compositionally biased region" description="Low complexity" evidence="2">
    <location>
        <begin position="1552"/>
        <end position="1563"/>
    </location>
</feature>
<dbReference type="InterPro" id="IPR004182">
    <property type="entry name" value="GRAM"/>
</dbReference>
<feature type="region of interest" description="Disordered" evidence="2">
    <location>
        <begin position="502"/>
        <end position="546"/>
    </location>
</feature>
<feature type="compositionally biased region" description="Basic and acidic residues" evidence="2">
    <location>
        <begin position="1869"/>
        <end position="1878"/>
    </location>
</feature>
<feature type="compositionally biased region" description="Basic and acidic residues" evidence="2">
    <location>
        <begin position="204"/>
        <end position="225"/>
    </location>
</feature>
<feature type="compositionally biased region" description="Polar residues" evidence="2">
    <location>
        <begin position="2464"/>
        <end position="2484"/>
    </location>
</feature>
<feature type="region of interest" description="Disordered" evidence="2">
    <location>
        <begin position="854"/>
        <end position="897"/>
    </location>
</feature>
<dbReference type="CDD" id="cd13220">
    <property type="entry name" value="PH-GRAM_GRAMDC"/>
    <property type="match status" value="1"/>
</dbReference>
<feature type="compositionally biased region" description="Low complexity" evidence="2">
    <location>
        <begin position="1709"/>
        <end position="1719"/>
    </location>
</feature>
<evidence type="ECO:0000256" key="2">
    <source>
        <dbReference type="SAM" id="MobiDB-lite"/>
    </source>
</evidence>
<feature type="region of interest" description="Disordered" evidence="2">
    <location>
        <begin position="1511"/>
        <end position="1577"/>
    </location>
</feature>
<feature type="compositionally biased region" description="Acidic residues" evidence="2">
    <location>
        <begin position="1764"/>
        <end position="1776"/>
    </location>
</feature>
<dbReference type="PANTHER" id="PTHR23319:SF4">
    <property type="entry name" value="GRAM DOMAIN CONTAINING 1B, ISOFORM E"/>
    <property type="match status" value="1"/>
</dbReference>
<dbReference type="GO" id="GO:0140268">
    <property type="term" value="C:endoplasmic reticulum-plasma membrane contact site"/>
    <property type="evidence" value="ECO:0007669"/>
    <property type="project" value="TreeGrafter"/>
</dbReference>
<dbReference type="Gene3D" id="2.30.29.30">
    <property type="entry name" value="Pleckstrin-homology domain (PH domain)/Phosphotyrosine-binding domain (PTB)"/>
    <property type="match status" value="1"/>
</dbReference>
<dbReference type="InterPro" id="IPR011993">
    <property type="entry name" value="PH-like_dom_sf"/>
</dbReference>
<dbReference type="OrthoDB" id="365144at2759"/>
<reference evidence="4 5" key="1">
    <citation type="submission" date="2017-09" db="EMBL/GenBank/DDBJ databases">
        <title>Genome sequencing of Besnoitia besnoiti strain Bb-Ger1.</title>
        <authorList>
            <person name="Schares G."/>
            <person name="Venepally P."/>
            <person name="Lorenzi H.A."/>
        </authorList>
    </citation>
    <scope>NUCLEOTIDE SEQUENCE [LARGE SCALE GENOMIC DNA]</scope>
    <source>
        <strain evidence="4 5">Bb-Ger1</strain>
    </source>
</reference>
<feature type="compositionally biased region" description="Basic and acidic residues" evidence="2">
    <location>
        <begin position="2684"/>
        <end position="2694"/>
    </location>
</feature>
<dbReference type="SMART" id="SM00568">
    <property type="entry name" value="GRAM"/>
    <property type="match status" value="1"/>
</dbReference>
<feature type="compositionally biased region" description="Basic and acidic residues" evidence="2">
    <location>
        <begin position="2341"/>
        <end position="2359"/>
    </location>
</feature>
<dbReference type="GO" id="GO:0005789">
    <property type="term" value="C:endoplasmic reticulum membrane"/>
    <property type="evidence" value="ECO:0007669"/>
    <property type="project" value="TreeGrafter"/>
</dbReference>
<comment type="caution">
    <text evidence="4">The sequence shown here is derived from an EMBL/GenBank/DDBJ whole genome shotgun (WGS) entry which is preliminary data.</text>
</comment>
<feature type="compositionally biased region" description="Basic residues" evidence="2">
    <location>
        <begin position="1206"/>
        <end position="1218"/>
    </location>
</feature>
<feature type="compositionally biased region" description="Basic residues" evidence="2">
    <location>
        <begin position="1305"/>
        <end position="1316"/>
    </location>
</feature>
<feature type="region of interest" description="Disordered" evidence="2">
    <location>
        <begin position="2248"/>
        <end position="2274"/>
    </location>
</feature>
<dbReference type="EMBL" id="NWUJ01000007">
    <property type="protein sequence ID" value="PFH34168.1"/>
    <property type="molecule type" value="Genomic_DNA"/>
</dbReference>
<dbReference type="GO" id="GO:0032934">
    <property type="term" value="F:sterol binding"/>
    <property type="evidence" value="ECO:0007669"/>
    <property type="project" value="TreeGrafter"/>
</dbReference>
<organism evidence="4 5">
    <name type="scientific">Besnoitia besnoiti</name>
    <name type="common">Apicomplexan protozoan</name>
    <dbReference type="NCBI Taxonomy" id="94643"/>
    <lineage>
        <taxon>Eukaryota</taxon>
        <taxon>Sar</taxon>
        <taxon>Alveolata</taxon>
        <taxon>Apicomplexa</taxon>
        <taxon>Conoidasida</taxon>
        <taxon>Coccidia</taxon>
        <taxon>Eucoccidiorida</taxon>
        <taxon>Eimeriorina</taxon>
        <taxon>Sarcocystidae</taxon>
        <taxon>Besnoitia</taxon>
    </lineage>
</organism>
<dbReference type="GO" id="GO:0005886">
    <property type="term" value="C:plasma membrane"/>
    <property type="evidence" value="ECO:0007669"/>
    <property type="project" value="TreeGrafter"/>
</dbReference>
<keyword evidence="1" id="KW-0175">Coiled coil</keyword>
<feature type="region of interest" description="Disordered" evidence="2">
    <location>
        <begin position="1178"/>
        <end position="1487"/>
    </location>
</feature>
<feature type="region of interest" description="Disordered" evidence="2">
    <location>
        <begin position="1709"/>
        <end position="1878"/>
    </location>
</feature>
<feature type="region of interest" description="Disordered" evidence="2">
    <location>
        <begin position="188"/>
        <end position="229"/>
    </location>
</feature>
<feature type="compositionally biased region" description="Low complexity" evidence="2">
    <location>
        <begin position="2613"/>
        <end position="2633"/>
    </location>
</feature>
<dbReference type="VEuPathDB" id="ToxoDB:BESB_073200"/>
<dbReference type="GO" id="GO:0120015">
    <property type="term" value="F:sterol transfer activity"/>
    <property type="evidence" value="ECO:0007669"/>
    <property type="project" value="TreeGrafter"/>
</dbReference>
<sequence length="3264" mass="344541">MSRPSVPVVQPSLSSLLGSSSPASPSSCSASSPTSVCSPSSLASVPPSPCVPRRSPSASAVWLDCENPLQPFLQLLNEQKTASKTLERFCQDLAIAEEDLICALSKAKGIAADSCAPTYFREDARKHLQELDFFQEPPPPEAPVAHAPSSASFASSASFPSSSSFPSASSFSSSSSASLWLASSSAVEGRAERGDEALEEEPGERERHEDESETRQSRSERERARAALSAADASATAVCGAAGAGRGLAPDVGREETPEGGARGTGVAGEGDSSDPSAPRARLLHEASGVERGDSLDASACAADEEATAVSAACSLSGSFPLAACSAPQLGLRAAPPRLARSLSPSRPAASPASTAACPGSEFGWSLLEAHAPCEEVLCRVGRSLFLLVCGRLQQHAEARAAFLSLAKATASQQRLLLAEKARLEQLVPKLTASFRLASTRKARAFSRYAKAVADAEGAVLMRERLKTQNLNSASSAAPASAAASSHVLAASASPFAPLVVSASPPGSRHASAHASGADATEPRSESSPASAVPSARGKSGDGGARVARDRLSHAVVSPLLPQLQRQQQRASLLFQLYIQARREYGAASVATAKAATSLQAVVAHLCAEEQDFIEREFLRKQKATLVGLFRAIARLAAAEEKAERALEAALSEAQKELLPAVTRCLVSESERLAPQVFIRGSAETPPPGIEGEVTRTVGAASQGGDGRSEPAPDAGGKEGCREEDSCLWNGVEKEGEKREEANSGPSQLAERQGPVHLKSDPASAADGRKASGAPESGKDRETTAGEELSSLFADARSFCEPLRSSNRRMQSMLEVVRLVMQAFSSYHKALGAAAGSLPSASLSESPSLVAAAADPRRAASSPEAVPRGARASSAGGGRAEEGAAAASAPTTGAGWPSGRRAEPLLMAGCGSALLQACVAEVAEVCHTLETCCGEYLLCLLSESIAQQRSAIQKLSAAEDDMRRLLSSSRAAKAETLSQIAALAERVGAAETEGAERRSPRKDCDGRSPSARSSADTAPPRADAGTLGGDKERGNRDSGGGVDSPGASDPDTALPASASQPASSAAACLSRSASLELLQALTGNVADQEVIAAGRLKKLMKTICAGEAQRCSLLLLQSKAVHRSSIEAAAGAAAECRAAKQLADRARETRAFLRWLADVFPDVQRGALRRLETYRSERADKGDGADPGSMRSGGRRLESGDAEERHKKKEKKRRRGSRERRDRGDGEKRARSVGEGGKEAGRGEGAGPVESPSCPSLSRRTFSEASVATVPRSPLSCPVELSLGDRGLTRRSRSQVQSGDDLRSDRRRVRDRRRSRKADAPAGDETASSVSLPCAGRSPSPRHSASLRAPSPSSSALSLSPPPSTGERRRNSARGDAGGERGRPPVRALSSSFSAELGSPSPSSSPVFSFCSPLAKSPSSASLRDEKTRDSEDEKDASACREEGLEDASRTTLARPDEEPRGHRGDEGDRQRRREGDKQPSALVAAAARMKRVECAAVWWRDVVQISLPLSPPASSPSSASSSSTSCSTLASGSTCPSERPGTLGGESGPPKANAGAPESGAAAEEKAEREKKTAEDYEKELPVSAVMTLEEGVVKLECAALCDFDGSEFDALTSASSSAATHVPHVPRSRSFFFRRGDIVRVTVPVGPLWEGLDPRGVKGVFPASCVFVPADSVWAARPALQEKDRGTLERLVFDFFSSTRPGLAASAASASVGSGAADTEATAQREEKKGEAGDAKRRQRPALPCFSPRVSRVCPGSRLDTESESTGEFAEEETLSSSEPRRTSSTRAMQPPSFLPKGRLQPQRKKREATDEPGDKAAGDGKRDASACEEVRAGVDAAAAEPGLARSAEEVEDGGAQKAEETLQEQQQEREDDERRKAMYRKGFSESSCDMLKREAAHDGLLPGLAPRFEGDEDADRMLQLSRGERTMSLGVAAGSESLPTGDSATAAAAVASLSSYDRLHQEEFKQRIGLTEFVLQSYSCALSKRILLQGRLYVTQNTLAFFSFFNETTIFGLETVLIMKMKEIVAIRKKVNAFFFDNSIEIELTGDRRHFFATFLNRDKRAFSISSSREFSRGVESEACDTMEEISGVFGARDASVPLPSLFDSGRFASPAASGPTLPRVQAPPASSGDQRGAPVPPEESASEAGAQRRASASPCVFSSRKEVSASRSGSLACASTPPPRRSPFSASPFPSSFVASAATGSALCTREAVALAVRRAAVAVAVARQRRSEVSALSASACFAAAPPPPAAAPGLANEDAAPQRAEQEAAVESGAPASRLLASGLAKVLLPQARLVAEAQPDSCAREEAKMQSEPAGEKLRSRGTPPVDSLWEEGQATARGREEDTVKDPTDDAELRMMRIANRRSPTEGAGEGRSQQIQRESAQEGESEAGFGIDRKGNPSNTGTETTRAQAGEKEETAGLLSFPNLRDVAWGPSHVKDAAALSPKVPHFFSRIGVATAYSDLSSSSIGSQRHPSRGLSSACASPALVSSPRCSPPPSPCSFAAATSPPPAPAATADSSALPVPGHSAPPAPRAALLPTNGEVSAVACARQFSSPFAAPPRPSGLHALQPSELAGDLESRPAPDYSRRPPQKNGDRRASARTAVSGRHAESVAFASQAADAADSTTETTETTETESLRGISRGRDSERLATGRGGSEGDLKTRSQLSEWGGGKGVEASPFENQEKRGKPRREQDAYDFILALWEIHKRMVEHGLQDRLETPFCEGSPSEEREDGLEASSRDRAPSEFKSVRRFVAVKAESAAAFPADPGAADRLIDEAKRRILASRQAQAETARSEDATLREAANDERGNPTESGESVREECSQNGKEAERDDPTEEAKQACPSAPLRNVVPGEKYNMKLEEVLSILFVDLDNPKNPFFRSMEAQQASIGPPFPSWMPRLPLAARVSGASRERSDGATQDSEVGDRAEARAERQEEASWQADILELAKRRPSRELAYEMSLPVTTLNRLLGLPSRGNIEERHAVFMVSEACVVIEKDAYLHGLPLSDCFFTRVRYRLTALNAAARLSFFGGPLKDSERANGEREEEPAARDAALETPETQLDFEYEVVFVKSTFLQGKITSQGEAQVADTLAQFLQFSREALQAAVEADAAKASLALPGEPTEDARDASGGRSLRVLQSAAAVAVSAGGTAGAVRDGRAGRLPSSLVSAFSSPLRSLLASPSLVRAREQGSARWEEFMHLCRTLLSLSSLLAFAAKLLPSTPFEGLLLLLVCALYWRVAALENCLRDAEELSFPSADRNSLQ</sequence>
<dbReference type="GO" id="GO:0032366">
    <property type="term" value="P:intracellular sterol transport"/>
    <property type="evidence" value="ECO:0007669"/>
    <property type="project" value="TreeGrafter"/>
</dbReference>
<feature type="region of interest" description="Disordered" evidence="2">
    <location>
        <begin position="2556"/>
        <end position="2694"/>
    </location>
</feature>
<feature type="compositionally biased region" description="Basic and acidic residues" evidence="2">
    <location>
        <begin position="2795"/>
        <end position="2841"/>
    </location>
</feature>
<feature type="compositionally biased region" description="Basic and acidic residues" evidence="2">
    <location>
        <begin position="732"/>
        <end position="742"/>
    </location>
</feature>
<evidence type="ECO:0000313" key="4">
    <source>
        <dbReference type="EMBL" id="PFH34168.1"/>
    </source>
</evidence>
<feature type="region of interest" description="Disordered" evidence="2">
    <location>
        <begin position="2909"/>
        <end position="2936"/>
    </location>
</feature>
<feature type="compositionally biased region" description="Basic and acidic residues" evidence="2">
    <location>
        <begin position="2740"/>
        <end position="2749"/>
    </location>
</feature>
<feature type="compositionally biased region" description="Basic and acidic residues" evidence="2">
    <location>
        <begin position="1195"/>
        <end position="1205"/>
    </location>
</feature>
<feature type="compositionally biased region" description="Basic and acidic residues" evidence="2">
    <location>
        <begin position="1725"/>
        <end position="1738"/>
    </location>
</feature>
<feature type="compositionally biased region" description="Basic and acidic residues" evidence="2">
    <location>
        <begin position="1423"/>
        <end position="1478"/>
    </location>
</feature>
<feature type="compositionally biased region" description="Basic and acidic residues" evidence="2">
    <location>
        <begin position="1219"/>
        <end position="1242"/>
    </location>
</feature>
<feature type="compositionally biased region" description="Basic and acidic residues" evidence="2">
    <location>
        <begin position="2925"/>
        <end position="2936"/>
    </location>
</feature>
<keyword evidence="5" id="KW-1185">Reference proteome</keyword>
<feature type="domain" description="GRAM" evidence="3">
    <location>
        <begin position="1965"/>
        <end position="2034"/>
    </location>
</feature>
<proteinExistence type="predicted"/>
<feature type="region of interest" description="Disordered" evidence="2">
    <location>
        <begin position="699"/>
        <end position="789"/>
    </location>
</feature>
<dbReference type="InterPro" id="IPR051482">
    <property type="entry name" value="Cholesterol_transport"/>
</dbReference>
<dbReference type="STRING" id="94643.A0A2A9M6S3"/>
<feature type="region of interest" description="Disordered" evidence="2">
    <location>
        <begin position="2301"/>
        <end position="2426"/>
    </location>
</feature>
<feature type="compositionally biased region" description="Basic and acidic residues" evidence="2">
    <location>
        <begin position="1810"/>
        <end position="1835"/>
    </location>
</feature>
<feature type="compositionally biased region" description="Low complexity" evidence="2">
    <location>
        <begin position="1516"/>
        <end position="1535"/>
    </location>
</feature>
<feature type="compositionally biased region" description="Low complexity" evidence="2">
    <location>
        <begin position="2515"/>
        <end position="2524"/>
    </location>
</feature>
<protein>
    <recommendedName>
        <fullName evidence="3">GRAM domain-containing protein</fullName>
    </recommendedName>
</protein>
<dbReference type="PANTHER" id="PTHR23319">
    <property type="entry name" value="GRAM DOMAIN CONTAINING 1B, ISOFORM E"/>
    <property type="match status" value="1"/>
</dbReference>
<feature type="region of interest" description="Disordered" evidence="2">
    <location>
        <begin position="2788"/>
        <end position="2852"/>
    </location>
</feature>
<feature type="compositionally biased region" description="Basic and acidic residues" evidence="2">
    <location>
        <begin position="994"/>
        <end position="1006"/>
    </location>
</feature>
<feature type="compositionally biased region" description="Basic and acidic residues" evidence="2">
    <location>
        <begin position="707"/>
        <end position="725"/>
    </location>
</feature>
<feature type="compositionally biased region" description="Polar residues" evidence="2">
    <location>
        <begin position="1253"/>
        <end position="1266"/>
    </location>
</feature>
<accession>A0A2A9M6S3</accession>
<feature type="region of interest" description="Disordered" evidence="2">
    <location>
        <begin position="2116"/>
        <end position="2157"/>
    </location>
</feature>
<dbReference type="RefSeq" id="XP_029218177.1">
    <property type="nucleotide sequence ID" value="XM_029365693.1"/>
</dbReference>
<name>A0A2A9M6S3_BESBE</name>
<feature type="compositionally biased region" description="Low complexity" evidence="2">
    <location>
        <begin position="1389"/>
        <end position="1422"/>
    </location>
</feature>
<feature type="compositionally biased region" description="Low complexity" evidence="2">
    <location>
        <begin position="143"/>
        <end position="153"/>
    </location>
</feature>
<feature type="compositionally biased region" description="Low complexity" evidence="2">
    <location>
        <begin position="502"/>
        <end position="518"/>
    </location>
</feature>
<feature type="coiled-coil region" evidence="1">
    <location>
        <begin position="629"/>
        <end position="657"/>
    </location>
</feature>
<feature type="region of interest" description="Disordered" evidence="2">
    <location>
        <begin position="134"/>
        <end position="153"/>
    </location>
</feature>